<evidence type="ECO:0000256" key="1">
    <source>
        <dbReference type="SAM" id="Phobius"/>
    </source>
</evidence>
<organism evidence="2 3">
    <name type="scientific">Gryllotalpicola daejeonensis</name>
    <dbReference type="NCBI Taxonomy" id="993087"/>
    <lineage>
        <taxon>Bacteria</taxon>
        <taxon>Bacillati</taxon>
        <taxon>Actinomycetota</taxon>
        <taxon>Actinomycetes</taxon>
        <taxon>Micrococcales</taxon>
        <taxon>Microbacteriaceae</taxon>
        <taxon>Gryllotalpicola</taxon>
    </lineage>
</organism>
<reference evidence="2" key="1">
    <citation type="journal article" date="2014" name="Int. J. Syst. Evol. Microbiol.">
        <title>Complete genome of a new Firmicutes species belonging to the dominant human colonic microbiota ('Ruminococcus bicirculans') reveals two chromosomes and a selective capacity to utilize plant glucans.</title>
        <authorList>
            <consortium name="NISC Comparative Sequencing Program"/>
            <person name="Wegmann U."/>
            <person name="Louis P."/>
            <person name="Goesmann A."/>
            <person name="Henrissat B."/>
            <person name="Duncan S.H."/>
            <person name="Flint H.J."/>
        </authorList>
    </citation>
    <scope>NUCLEOTIDE SEQUENCE</scope>
    <source>
        <strain evidence="2">JCM 17590</strain>
    </source>
</reference>
<accession>A0ABP7ZJ44</accession>
<keyword evidence="1" id="KW-0472">Membrane</keyword>
<keyword evidence="1" id="KW-0812">Transmembrane</keyword>
<keyword evidence="3" id="KW-1185">Reference proteome</keyword>
<feature type="transmembrane region" description="Helical" evidence="1">
    <location>
        <begin position="122"/>
        <end position="138"/>
    </location>
</feature>
<keyword evidence="1" id="KW-1133">Transmembrane helix</keyword>
<reference evidence="2" key="2">
    <citation type="submission" date="2023-12" db="EMBL/GenBank/DDBJ databases">
        <authorList>
            <person name="Sun Q."/>
            <person name="Inoue M."/>
        </authorList>
    </citation>
    <scope>NUCLEOTIDE SEQUENCE</scope>
    <source>
        <strain evidence="2">JCM 17590</strain>
    </source>
</reference>
<sequence>MPSQTGDMTSELDSTAETAREQNLRRRYRTRITMASIIYVVVLAPVTFWGGLGGHSAWRFLFALLPVLPAAWMAAIIIARFRELDEYQVRLAFPGIASALVSAMLASVTIGFLGITGLNLPGVGWIVFVAGMGTWWLVSQLTGAAKQF</sequence>
<name>A0ABP7ZJ44_9MICO</name>
<dbReference type="EMBL" id="BAABBV010000001">
    <property type="protein sequence ID" value="GAA4159685.1"/>
    <property type="molecule type" value="Genomic_DNA"/>
</dbReference>
<evidence type="ECO:0000313" key="3">
    <source>
        <dbReference type="Proteomes" id="UP001415169"/>
    </source>
</evidence>
<protein>
    <submittedName>
        <fullName evidence="2">Uncharacterized protein</fullName>
    </submittedName>
</protein>
<comment type="caution">
    <text evidence="2">The sequence shown here is derived from an EMBL/GenBank/DDBJ whole genome shotgun (WGS) entry which is preliminary data.</text>
</comment>
<feature type="transmembrane region" description="Helical" evidence="1">
    <location>
        <begin position="32"/>
        <end position="52"/>
    </location>
</feature>
<proteinExistence type="predicted"/>
<feature type="transmembrane region" description="Helical" evidence="1">
    <location>
        <begin position="91"/>
        <end position="116"/>
    </location>
</feature>
<gene>
    <name evidence="2" type="ORF">GCM10022286_14490</name>
</gene>
<dbReference type="Proteomes" id="UP001415169">
    <property type="component" value="Unassembled WGS sequence"/>
</dbReference>
<evidence type="ECO:0000313" key="2">
    <source>
        <dbReference type="EMBL" id="GAA4159685.1"/>
    </source>
</evidence>
<feature type="transmembrane region" description="Helical" evidence="1">
    <location>
        <begin position="58"/>
        <end position="79"/>
    </location>
</feature>